<dbReference type="EMBL" id="CR522870">
    <property type="protein sequence ID" value="CAG35344.1"/>
    <property type="molecule type" value="Genomic_DNA"/>
</dbReference>
<evidence type="ECO:0000256" key="2">
    <source>
        <dbReference type="SAM" id="SignalP"/>
    </source>
</evidence>
<protein>
    <recommendedName>
        <fullName evidence="5">DUF2959 domain-containing protein</fullName>
    </recommendedName>
</protein>
<feature type="coiled-coil region" evidence="1">
    <location>
        <begin position="42"/>
        <end position="98"/>
    </location>
</feature>
<keyword evidence="1" id="KW-0175">Coiled coil</keyword>
<keyword evidence="2" id="KW-0732">Signal</keyword>
<organism evidence="3 4">
    <name type="scientific">Desulfotalea psychrophila (strain LSv54 / DSM 12343)</name>
    <dbReference type="NCBI Taxonomy" id="177439"/>
    <lineage>
        <taxon>Bacteria</taxon>
        <taxon>Pseudomonadati</taxon>
        <taxon>Thermodesulfobacteriota</taxon>
        <taxon>Desulfobulbia</taxon>
        <taxon>Desulfobulbales</taxon>
        <taxon>Desulfocapsaceae</taxon>
        <taxon>Desulfotalea</taxon>
    </lineage>
</organism>
<evidence type="ECO:0000313" key="4">
    <source>
        <dbReference type="Proteomes" id="UP000000602"/>
    </source>
</evidence>
<evidence type="ECO:0008006" key="5">
    <source>
        <dbReference type="Google" id="ProtNLM"/>
    </source>
</evidence>
<dbReference type="Pfam" id="PF11172">
    <property type="entry name" value="DUF2959"/>
    <property type="match status" value="1"/>
</dbReference>
<dbReference type="STRING" id="177439.DP0615"/>
<dbReference type="Gene3D" id="1.20.5.300">
    <property type="match status" value="1"/>
</dbReference>
<name>Q6AQM9_DESPS</name>
<dbReference type="KEGG" id="dps:DP0615"/>
<dbReference type="InterPro" id="IPR021342">
    <property type="entry name" value="DUF2959"/>
</dbReference>
<dbReference type="RefSeq" id="WP_011187860.1">
    <property type="nucleotide sequence ID" value="NC_006138.1"/>
</dbReference>
<evidence type="ECO:0000256" key="1">
    <source>
        <dbReference type="SAM" id="Coils"/>
    </source>
</evidence>
<dbReference type="InterPro" id="IPR043473">
    <property type="entry name" value="S2_sf_CoV"/>
</dbReference>
<dbReference type="OrthoDB" id="9780401at2"/>
<dbReference type="PROSITE" id="PS51257">
    <property type="entry name" value="PROKAR_LIPOPROTEIN"/>
    <property type="match status" value="1"/>
</dbReference>
<dbReference type="eggNOG" id="ENOG502ZBMT">
    <property type="taxonomic scope" value="Bacteria"/>
</dbReference>
<sequence>MEKYMTGLLLIMLFSLTSCASTYYGAMEKVGYHKRDIMVDRVKAAQESQEEAQEDFTSALQQFDSVVRLEDTDLKRAYESLNDEYESISDAAETVSNRIDRVELVADALFAEWEAELALYQSASLRNKSKGQLRLTKAKYQTMIRSMHRAEASMDPVLKTFRDNVLFLKHNLNAQAIGSLRGEFRSLKADINTLIKQMKQAIASSNAFIKDPSLAPATAMKMAL</sequence>
<feature type="signal peptide" evidence="2">
    <location>
        <begin position="1"/>
        <end position="20"/>
    </location>
</feature>
<evidence type="ECO:0000313" key="3">
    <source>
        <dbReference type="EMBL" id="CAG35344.1"/>
    </source>
</evidence>
<dbReference type="Proteomes" id="UP000000602">
    <property type="component" value="Chromosome"/>
</dbReference>
<reference evidence="4" key="1">
    <citation type="journal article" date="2004" name="Environ. Microbiol.">
        <title>The genome of Desulfotalea psychrophila, a sulfate-reducing bacterium from permanently cold Arctic sediments.</title>
        <authorList>
            <person name="Rabus R."/>
            <person name="Ruepp A."/>
            <person name="Frickey T."/>
            <person name="Rattei T."/>
            <person name="Fartmann B."/>
            <person name="Stark M."/>
            <person name="Bauer M."/>
            <person name="Zibat A."/>
            <person name="Lombardot T."/>
            <person name="Becker I."/>
            <person name="Amann J."/>
            <person name="Gellner K."/>
            <person name="Teeling H."/>
            <person name="Leuschner W.D."/>
            <person name="Gloeckner F.-O."/>
            <person name="Lupas A.N."/>
            <person name="Amann R."/>
            <person name="Klenk H.-P."/>
        </authorList>
    </citation>
    <scope>NUCLEOTIDE SEQUENCE [LARGE SCALE GENOMIC DNA]</scope>
    <source>
        <strain evidence="4">DSM 12343 / LSv54</strain>
    </source>
</reference>
<dbReference type="HOGENOM" id="CLU_1265460_0_0_7"/>
<gene>
    <name evidence="3" type="ordered locus">DP0615</name>
</gene>
<dbReference type="AlphaFoldDB" id="Q6AQM9"/>
<proteinExistence type="predicted"/>
<accession>Q6AQM9</accession>
<keyword evidence="4" id="KW-1185">Reference proteome</keyword>
<dbReference type="SUPFAM" id="SSF111474">
    <property type="entry name" value="Coronavirus S2 glycoprotein"/>
    <property type="match status" value="1"/>
</dbReference>
<feature type="chain" id="PRO_5004271629" description="DUF2959 domain-containing protein" evidence="2">
    <location>
        <begin position="21"/>
        <end position="224"/>
    </location>
</feature>